<keyword evidence="1" id="KW-0378">Hydrolase</keyword>
<evidence type="ECO:0000313" key="1">
    <source>
        <dbReference type="EMBL" id="GAA0353441.1"/>
    </source>
</evidence>
<reference evidence="2" key="1">
    <citation type="journal article" date="2019" name="Int. J. Syst. Evol. Microbiol.">
        <title>The Global Catalogue of Microorganisms (GCM) 10K type strain sequencing project: providing services to taxonomists for standard genome sequencing and annotation.</title>
        <authorList>
            <consortium name="The Broad Institute Genomics Platform"/>
            <consortium name="The Broad Institute Genome Sequencing Center for Infectious Disease"/>
            <person name="Wu L."/>
            <person name="Ma J."/>
        </authorList>
    </citation>
    <scope>NUCLEOTIDE SEQUENCE [LARGE SCALE GENOMIC DNA]</scope>
    <source>
        <strain evidence="2">JCM 3146</strain>
    </source>
</reference>
<dbReference type="RefSeq" id="WP_252807386.1">
    <property type="nucleotide sequence ID" value="NZ_BAAABM010000045.1"/>
</dbReference>
<gene>
    <name evidence="1" type="ORF">GCM10010151_48730</name>
</gene>
<keyword evidence="2" id="KW-1185">Reference proteome</keyword>
<dbReference type="InterPro" id="IPR040701">
    <property type="entry name" value="Bact_RF_family2"/>
</dbReference>
<sequence>MDLSFLKSLYDSSGPFASVYLDIRRITEDAPKAIELRRKARQRELADQGAPPAMIEAMVRLVDEENGRRESGTLAMFAADGEVVHHEVLPGPPPVELAQYAPLPHVEPLLAQRGEPMAYLAVTVDRLGGELTCVSRDGHRRVIGVKPEEDFPVRKTKAGDSFRQDKQQRAAEEVWRINAKKVAHEIAVAVDDCGAEIVVLAGDIRARKAVQGELPEAVLARLVDAGGVGPSLEDEIAEAIEHKRGEQRAALLGQFDEQLTKKGRAVEGLAGVTDALRKGQVATLFLENRPDSPATLWVGPHPTEVGTSADSLRELGVAEPVEARADAALIRALAGTDGDLHLLPPDTFRAESGVGALLRYAD</sequence>
<dbReference type="EMBL" id="BAAABM010000045">
    <property type="protein sequence ID" value="GAA0353441.1"/>
    <property type="molecule type" value="Genomic_DNA"/>
</dbReference>
<organism evidence="1 2">
    <name type="scientific">Actinoallomurus spadix</name>
    <dbReference type="NCBI Taxonomy" id="79912"/>
    <lineage>
        <taxon>Bacteria</taxon>
        <taxon>Bacillati</taxon>
        <taxon>Actinomycetota</taxon>
        <taxon>Actinomycetes</taxon>
        <taxon>Streptosporangiales</taxon>
        <taxon>Thermomonosporaceae</taxon>
        <taxon>Actinoallomurus</taxon>
    </lineage>
</organism>
<protein>
    <submittedName>
        <fullName evidence="1">Vms1/Ankzf1 family peptidyl-tRNA hydrolase</fullName>
    </submittedName>
</protein>
<dbReference type="Proteomes" id="UP001501822">
    <property type="component" value="Unassembled WGS sequence"/>
</dbReference>
<dbReference type="Pfam" id="PF18844">
    <property type="entry name" value="baeRF_family2"/>
    <property type="match status" value="1"/>
</dbReference>
<comment type="caution">
    <text evidence="1">The sequence shown here is derived from an EMBL/GenBank/DDBJ whole genome shotgun (WGS) entry which is preliminary data.</text>
</comment>
<accession>A0ABP3GSL2</accession>
<evidence type="ECO:0000313" key="2">
    <source>
        <dbReference type="Proteomes" id="UP001501822"/>
    </source>
</evidence>
<proteinExistence type="predicted"/>
<dbReference type="GO" id="GO:0016787">
    <property type="term" value="F:hydrolase activity"/>
    <property type="evidence" value="ECO:0007669"/>
    <property type="project" value="UniProtKB-KW"/>
</dbReference>
<name>A0ABP3GSL2_9ACTN</name>